<dbReference type="eggNOG" id="ENOG502THCR">
    <property type="taxonomic scope" value="Eukaryota"/>
</dbReference>
<evidence type="ECO:0000313" key="2">
    <source>
        <dbReference type="Proteomes" id="UP000001940"/>
    </source>
</evidence>
<evidence type="ECO:0000313" key="3">
    <source>
        <dbReference type="WormBase" id="F27C1.1"/>
    </source>
</evidence>
<dbReference type="OrthoDB" id="5832816at2759"/>
<keyword evidence="2" id="KW-1185">Reference proteome</keyword>
<reference evidence="1 2" key="1">
    <citation type="journal article" date="1998" name="Science">
        <title>Genome sequence of the nematode C. elegans: a platform for investigating biology.</title>
        <authorList>
            <consortium name="The C. elegans sequencing consortium"/>
            <person name="Sulson J.E."/>
            <person name="Waterston R."/>
        </authorList>
    </citation>
    <scope>NUCLEOTIDE SEQUENCE [LARGE SCALE GENOMIC DNA]</scope>
    <source>
        <strain evidence="1 2">Bristol N2</strain>
    </source>
</reference>
<name>P91287_CAEEL</name>
<dbReference type="OMA" id="MVELQME"/>
<dbReference type="UCSC" id="F27C1.1">
    <property type="organism name" value="c. elegans"/>
</dbReference>
<sequence>MVKKITVYTAFGQFLKMVELQMEQEMEKMNEIETDKLPIDHQLSDYQNNIESGNDRQVQSCPVDVSIPKEVMKCASCPLLCFNCSVQMPVSPVPTTIESRKINETTQLMMEFWKIVASKSEEEKLPSLFENVEGLFSVPFSTFGTWDDDTLSGVTSLNFEKSDEQLSEQDDDKTTVWSSNFPSAHVLTVYENSEQKTDEMADDEMSDTTSSFLSTLSTTMSAQVPALHLLQRVQLQRSVIKKQKKIIDSFSELQNLNKKLADLRKKHRD</sequence>
<dbReference type="PIR" id="T29530">
    <property type="entry name" value="T29530"/>
</dbReference>
<accession>P91287</accession>
<dbReference type="PhylomeDB" id="P91287"/>
<dbReference type="AlphaFoldDB" id="P91287"/>
<dbReference type="EMBL" id="BX284601">
    <property type="protein sequence ID" value="CCD66281.1"/>
    <property type="molecule type" value="Genomic_DNA"/>
</dbReference>
<dbReference type="PaxDb" id="6239-F27C1.1"/>
<dbReference type="InParanoid" id="P91287"/>
<dbReference type="SMR" id="P91287"/>
<evidence type="ECO:0000313" key="1">
    <source>
        <dbReference type="EMBL" id="CCD66281.1"/>
    </source>
</evidence>
<dbReference type="Bgee" id="WBGene00017851">
    <property type="expression patterns" value="Expressed in adult organism and 1 other cell type or tissue"/>
</dbReference>
<dbReference type="GeneID" id="172198"/>
<proteinExistence type="predicted"/>
<dbReference type="HOGENOM" id="CLU_076706_0_0_1"/>
<dbReference type="STRING" id="6239.F27C1.1.1"/>
<dbReference type="WormBase" id="F27C1.1">
    <property type="protein sequence ID" value="CE09714"/>
    <property type="gene ID" value="WBGene00017851"/>
</dbReference>
<gene>
    <name evidence="1" type="ORF">CELE_F27C1.1</name>
    <name evidence="1 3" type="ORF">F27C1.1</name>
</gene>
<dbReference type="CTD" id="172198"/>
<protein>
    <submittedName>
        <fullName evidence="1">Ovule protein</fullName>
    </submittedName>
</protein>
<organism evidence="1 2">
    <name type="scientific">Caenorhabditis elegans</name>
    <dbReference type="NCBI Taxonomy" id="6239"/>
    <lineage>
        <taxon>Eukaryota</taxon>
        <taxon>Metazoa</taxon>
        <taxon>Ecdysozoa</taxon>
        <taxon>Nematoda</taxon>
        <taxon>Chromadorea</taxon>
        <taxon>Rhabditida</taxon>
        <taxon>Rhabditina</taxon>
        <taxon>Rhabditomorpha</taxon>
        <taxon>Rhabditoidea</taxon>
        <taxon>Rhabditidae</taxon>
        <taxon>Peloderinae</taxon>
        <taxon>Caenorhabditis</taxon>
    </lineage>
</organism>
<dbReference type="RefSeq" id="NP_491597.1">
    <property type="nucleotide sequence ID" value="NM_059196.5"/>
</dbReference>
<dbReference type="Proteomes" id="UP000001940">
    <property type="component" value="Chromosome I"/>
</dbReference>
<dbReference type="AGR" id="WB:WBGene00017851"/>
<dbReference type="KEGG" id="cel:CELE_F27C1.1"/>